<evidence type="ECO:0000313" key="2">
    <source>
        <dbReference type="EMBL" id="KAF3769438.1"/>
    </source>
</evidence>
<dbReference type="RefSeq" id="XP_040780399.1">
    <property type="nucleotide sequence ID" value="XM_040922802.1"/>
</dbReference>
<dbReference type="OrthoDB" id="2148716at2759"/>
<protein>
    <recommendedName>
        <fullName evidence="1">SnoaL-like domain-containing protein</fullName>
    </recommendedName>
</protein>
<dbReference type="Pfam" id="PF13577">
    <property type="entry name" value="SnoaL_4"/>
    <property type="match status" value="1"/>
</dbReference>
<gene>
    <name evidence="2" type="ORF">M406DRAFT_354012</name>
</gene>
<name>A0A9P4Y9S5_CRYP1</name>
<reference evidence="2" key="1">
    <citation type="journal article" date="2020" name="Phytopathology">
        <title>Genome sequence of the chestnut blight fungus Cryphonectria parasitica EP155: A fundamental resource for an archetypical invasive plant pathogen.</title>
        <authorList>
            <person name="Crouch J.A."/>
            <person name="Dawe A."/>
            <person name="Aerts A."/>
            <person name="Barry K."/>
            <person name="Churchill A.C.L."/>
            <person name="Grimwood J."/>
            <person name="Hillman B."/>
            <person name="Milgroom M.G."/>
            <person name="Pangilinan J."/>
            <person name="Smith M."/>
            <person name="Salamov A."/>
            <person name="Schmutz J."/>
            <person name="Yadav J."/>
            <person name="Grigoriev I.V."/>
            <person name="Nuss D."/>
        </authorList>
    </citation>
    <scope>NUCLEOTIDE SEQUENCE</scope>
    <source>
        <strain evidence="2">EP155</strain>
    </source>
</reference>
<dbReference type="GeneID" id="63839931"/>
<organism evidence="2 3">
    <name type="scientific">Cryphonectria parasitica (strain ATCC 38755 / EP155)</name>
    <dbReference type="NCBI Taxonomy" id="660469"/>
    <lineage>
        <taxon>Eukaryota</taxon>
        <taxon>Fungi</taxon>
        <taxon>Dikarya</taxon>
        <taxon>Ascomycota</taxon>
        <taxon>Pezizomycotina</taxon>
        <taxon>Sordariomycetes</taxon>
        <taxon>Sordariomycetidae</taxon>
        <taxon>Diaporthales</taxon>
        <taxon>Cryphonectriaceae</taxon>
        <taxon>Cryphonectria-Endothia species complex</taxon>
        <taxon>Cryphonectria</taxon>
    </lineage>
</organism>
<keyword evidence="3" id="KW-1185">Reference proteome</keyword>
<accession>A0A9P4Y9S5</accession>
<feature type="domain" description="SnoaL-like" evidence="1">
    <location>
        <begin position="17"/>
        <end position="145"/>
    </location>
</feature>
<dbReference type="InterPro" id="IPR037401">
    <property type="entry name" value="SnoaL-like"/>
</dbReference>
<dbReference type="Proteomes" id="UP000803844">
    <property type="component" value="Unassembled WGS sequence"/>
</dbReference>
<dbReference type="SUPFAM" id="SSF54427">
    <property type="entry name" value="NTF2-like"/>
    <property type="match status" value="1"/>
</dbReference>
<dbReference type="EMBL" id="MU032344">
    <property type="protein sequence ID" value="KAF3769438.1"/>
    <property type="molecule type" value="Genomic_DNA"/>
</dbReference>
<proteinExistence type="predicted"/>
<dbReference type="AlphaFoldDB" id="A0A9P4Y9S5"/>
<evidence type="ECO:0000259" key="1">
    <source>
        <dbReference type="Pfam" id="PF13577"/>
    </source>
</evidence>
<dbReference type="InterPro" id="IPR032710">
    <property type="entry name" value="NTF2-like_dom_sf"/>
</dbReference>
<comment type="caution">
    <text evidence="2">The sequence shown here is derived from an EMBL/GenBank/DDBJ whole genome shotgun (WGS) entry which is preliminary data.</text>
</comment>
<dbReference type="Gene3D" id="3.10.450.50">
    <property type="match status" value="1"/>
</dbReference>
<evidence type="ECO:0000313" key="3">
    <source>
        <dbReference type="Proteomes" id="UP000803844"/>
    </source>
</evidence>
<sequence length="161" mass="17320">MAPLSGWTLPVTLSPPLSGREAVADALYRCVTGLDTNDVDLFRSAFHQDASFTLNGYTMNGLASIVSDCFDNIAKLETTHFVTNTRIHIADGGSQATLSASTLAQHYRGGQGMKGNADRFLTGALYLLELAKDSDGTTWKITNWKMQSTWGEGDIGIVTGK</sequence>
<dbReference type="CDD" id="cd00531">
    <property type="entry name" value="NTF2_like"/>
    <property type="match status" value="1"/>
</dbReference>